<dbReference type="Proteomes" id="UP001598138">
    <property type="component" value="Unassembled WGS sequence"/>
</dbReference>
<evidence type="ECO:0000313" key="2">
    <source>
        <dbReference type="EMBL" id="MFD3393140.1"/>
    </source>
</evidence>
<feature type="domain" description="DUF4954" evidence="1">
    <location>
        <begin position="41"/>
        <end position="480"/>
    </location>
</feature>
<accession>A0ABW6D884</accession>
<dbReference type="InterPro" id="IPR032533">
    <property type="entry name" value="DUF4954"/>
</dbReference>
<evidence type="ECO:0000313" key="3">
    <source>
        <dbReference type="Proteomes" id="UP001598138"/>
    </source>
</evidence>
<gene>
    <name evidence="2" type="ORF">U0R10_00765</name>
</gene>
<sequence>MNRIDKKPLAQLGFDFVTENFLKANETEFKHRNTHINQSLYRQLQAREISILEANLNEAENWKDLWVKDGFNPYLVKNCRFFGIVRIGKLESCYLEFKNLRMPVGLYNSTIISSDFGDNVAIDRVNLLSHYQIGNEVMILQVNELATTPTAKFGNGIVKDGEEERIRIWLELGNENGGRKVVPFIGMRPADAFLWTQDREDKELQAGYLNLTKAEFSSERGFYGQIGDRTVIKNTGIIKDVNMGSDAYIKGANKLKNLTIISYPNASTQIGEGCEIVNGIIHEGCRIFYGVKAVRFILEAHSQLKYGARLINSFLGSNSTISCCEVLNSLIFPAHEQHHNNSFLCASIIKGQSNMAAGATLGSNHNSRGADGELQTGRGFWPGLSVALKHNSKFASFNLISKGNYPAEIHNPMPFSLLGNDDQTGGLLIIAGYWFQYNMYAIARNAWKFAARDQRVEKNMLLEFDYLAPDTVSEILQARELFCQWVGDAIGKDAAAGKAWLANPANEHENLAVWATGIENTKRKTRVAKVYRAYQIFGDLLHYHAAKEWVATCDRNPSQKPLDLLHKTMEKATAIQTWDNLGGQLIPSGAVLELKNSIKNSQITRWSQVHDFYETQAKVYPDQKFENALNGLLKVAPESMDNIPAWLNKAVETARFLTAGIEKSREKDYQDPFRLAMFGNAQELEAVVGDLNDNEFIQQSKVSQQIFEEKIKAIQVIR</sequence>
<name>A0ABW6D884_9BACT</name>
<dbReference type="EMBL" id="JBBKXZ010000001">
    <property type="protein sequence ID" value="MFD3393140.1"/>
    <property type="molecule type" value="Genomic_DNA"/>
</dbReference>
<comment type="caution">
    <text evidence="2">The sequence shown here is derived from an EMBL/GenBank/DDBJ whole genome shotgun (WGS) entry which is preliminary data.</text>
</comment>
<dbReference type="Gene3D" id="2.160.10.10">
    <property type="entry name" value="Hexapeptide repeat proteins"/>
    <property type="match status" value="1"/>
</dbReference>
<reference evidence="2 3" key="1">
    <citation type="submission" date="2024-03" db="EMBL/GenBank/DDBJ databases">
        <title>Aquirufa genome sequencing.</title>
        <authorList>
            <person name="Pitt A."/>
            <person name="Hahn M.W."/>
        </authorList>
    </citation>
    <scope>NUCLEOTIDE SEQUENCE [LARGE SCALE GENOMIC DNA]</scope>
    <source>
        <strain evidence="2 3">OSTEICH-129V</strain>
    </source>
</reference>
<evidence type="ECO:0000259" key="1">
    <source>
        <dbReference type="Pfam" id="PF16314"/>
    </source>
</evidence>
<keyword evidence="3" id="KW-1185">Reference proteome</keyword>
<organism evidence="2 3">
    <name type="scientific">Aquirufa avitistagni</name>
    <dbReference type="NCBI Taxonomy" id="3104728"/>
    <lineage>
        <taxon>Bacteria</taxon>
        <taxon>Pseudomonadati</taxon>
        <taxon>Bacteroidota</taxon>
        <taxon>Cytophagia</taxon>
        <taxon>Cytophagales</taxon>
        <taxon>Flectobacillaceae</taxon>
        <taxon>Aquirufa</taxon>
    </lineage>
</organism>
<dbReference type="RefSeq" id="WP_377981769.1">
    <property type="nucleotide sequence ID" value="NZ_JBBKXZ010000001.1"/>
</dbReference>
<proteinExistence type="predicted"/>
<protein>
    <submittedName>
        <fullName evidence="2">DUF4954 family protein</fullName>
    </submittedName>
</protein>
<dbReference type="Pfam" id="PF16314">
    <property type="entry name" value="DUF4954"/>
    <property type="match status" value="1"/>
</dbReference>